<dbReference type="Pfam" id="PF10076">
    <property type="entry name" value="Phage_Mu_Gp48"/>
    <property type="match status" value="1"/>
</dbReference>
<dbReference type="InterPro" id="IPR013320">
    <property type="entry name" value="ConA-like_dom_sf"/>
</dbReference>
<protein>
    <recommendedName>
        <fullName evidence="2">LamG-like jellyroll fold domain-containing protein</fullName>
    </recommendedName>
</protein>
<reference evidence="1" key="1">
    <citation type="journal article" date="2015" name="Nature">
        <title>Complex archaea that bridge the gap between prokaryotes and eukaryotes.</title>
        <authorList>
            <person name="Spang A."/>
            <person name="Saw J.H."/>
            <person name="Jorgensen S.L."/>
            <person name="Zaremba-Niedzwiedzka K."/>
            <person name="Martijn J."/>
            <person name="Lind A.E."/>
            <person name="van Eijk R."/>
            <person name="Schleper C."/>
            <person name="Guy L."/>
            <person name="Ettema T.J."/>
        </authorList>
    </citation>
    <scope>NUCLEOTIDE SEQUENCE</scope>
</reference>
<sequence length="440" mass="48342">MMKRVLRLLFPPGSAWKLPGTLGDLVDALAESFARLRLFFRGILTESLPGTAEDTLSEWYETLGLKYDPTQGLSARQARADQAYTSVGGQNKDYLEEQIQRAYPGVYLVEVEINIQNMVGIGMAGHMQAQGYPSWVAPPPTDGSFPVHHYQVVGEVDDAIDLKGLQNLLSRIAPLTHEPVFQITIRNQTSTSEAGLSMVGLMEVGRGRIEYITDGLLGWWKLNKGTGLIAYDSTAYGNDGALEGAAPSWVDGKIGKCVSFPGTDERIDCGNPSPLDQIGNGDFTICFFMKSKDITPLNYGVLFDKYQDASGFITLSSDAFANRVFLEIKKDGTGVASPFSVNSAPFDTKWNHIVLVINRIIDKALLYMNTVKDATEMNISTIAFDASNTGRLAWGAANDGWAPFEGAHDELRIYFGEPTQEKIDFLYNYPNGILPSDKVF</sequence>
<dbReference type="EMBL" id="LAZR01037369">
    <property type="protein sequence ID" value="KKL22391.1"/>
    <property type="molecule type" value="Genomic_DNA"/>
</dbReference>
<dbReference type="Gene3D" id="2.60.120.200">
    <property type="match status" value="1"/>
</dbReference>
<name>A0A0F9DXI4_9ZZZZ</name>
<dbReference type="Pfam" id="PF13385">
    <property type="entry name" value="Laminin_G_3"/>
    <property type="match status" value="1"/>
</dbReference>
<gene>
    <name evidence="1" type="ORF">LCGC14_2435900</name>
</gene>
<dbReference type="AlphaFoldDB" id="A0A0F9DXI4"/>
<feature type="non-terminal residue" evidence="1">
    <location>
        <position position="440"/>
    </location>
</feature>
<comment type="caution">
    <text evidence="1">The sequence shown here is derived from an EMBL/GenBank/DDBJ whole genome shotgun (WGS) entry which is preliminary data.</text>
</comment>
<evidence type="ECO:0008006" key="2">
    <source>
        <dbReference type="Google" id="ProtNLM"/>
    </source>
</evidence>
<dbReference type="InterPro" id="IPR018755">
    <property type="entry name" value="Phage_Mu_Gp48"/>
</dbReference>
<organism evidence="1">
    <name type="scientific">marine sediment metagenome</name>
    <dbReference type="NCBI Taxonomy" id="412755"/>
    <lineage>
        <taxon>unclassified sequences</taxon>
        <taxon>metagenomes</taxon>
        <taxon>ecological metagenomes</taxon>
    </lineage>
</organism>
<proteinExistence type="predicted"/>
<evidence type="ECO:0000313" key="1">
    <source>
        <dbReference type="EMBL" id="KKL22391.1"/>
    </source>
</evidence>
<accession>A0A0F9DXI4</accession>
<dbReference type="SUPFAM" id="SSF49899">
    <property type="entry name" value="Concanavalin A-like lectins/glucanases"/>
    <property type="match status" value="1"/>
</dbReference>